<dbReference type="KEGG" id="swp:swp_3708"/>
<feature type="transmembrane region" description="Helical" evidence="6">
    <location>
        <begin position="211"/>
        <end position="232"/>
    </location>
</feature>
<feature type="transmembrane region" description="Helical" evidence="6">
    <location>
        <begin position="68"/>
        <end position="87"/>
    </location>
</feature>
<dbReference type="AlphaFoldDB" id="B8CSA2"/>
<evidence type="ECO:0000256" key="3">
    <source>
        <dbReference type="ARBA" id="ARBA00022692"/>
    </source>
</evidence>
<organism evidence="7 8">
    <name type="scientific">Shewanella piezotolerans (strain WP3 / JCM 13877)</name>
    <dbReference type="NCBI Taxonomy" id="225849"/>
    <lineage>
        <taxon>Bacteria</taxon>
        <taxon>Pseudomonadati</taxon>
        <taxon>Pseudomonadota</taxon>
        <taxon>Gammaproteobacteria</taxon>
        <taxon>Alteromonadales</taxon>
        <taxon>Shewanellaceae</taxon>
        <taxon>Shewanella</taxon>
    </lineage>
</organism>
<feature type="transmembrane region" description="Helical" evidence="6">
    <location>
        <begin position="178"/>
        <end position="204"/>
    </location>
</feature>
<accession>B8CSA2</accession>
<proteinExistence type="inferred from homology"/>
<evidence type="ECO:0000256" key="1">
    <source>
        <dbReference type="ARBA" id="ARBA00004141"/>
    </source>
</evidence>
<keyword evidence="3 6" id="KW-0812">Transmembrane</keyword>
<gene>
    <name evidence="7" type="ordered locus">swp_3708</name>
</gene>
<dbReference type="Proteomes" id="UP000000753">
    <property type="component" value="Chromosome"/>
</dbReference>
<keyword evidence="5 6" id="KW-0472">Membrane</keyword>
<feature type="transmembrane region" description="Helical" evidence="6">
    <location>
        <begin position="138"/>
        <end position="158"/>
    </location>
</feature>
<dbReference type="HOGENOM" id="CLU_936570_0_0_6"/>
<dbReference type="Pfam" id="PF01925">
    <property type="entry name" value="TauE"/>
    <property type="match status" value="1"/>
</dbReference>
<evidence type="ECO:0000256" key="6">
    <source>
        <dbReference type="RuleBase" id="RU363041"/>
    </source>
</evidence>
<sequence>MSFIILSTLLWLAWALSFDSSLEVTCNYFYFLFLGIIGAIFANTTGAGGGVIFIPIFNSLELSELQALSTSFAIQCFGMTAGTLTWWRYYKEKIKHGSQQISSEWSQYPIILKCCIPASIAGLWLCQLANLQPPQSMPFTFGVFSIVLGVILGLNSIYRNKYSGDQVLSKKGLYTIVLVSFLGGIITGWLSVGVGELIVIYLLLKRTAPIVAIAAGVTVSAATVWASAYIHFTPSAQTYFQIVLFAGPGAILGGLLARRIVTLLSIKNLKLVFSCWIISSGIFMLLL</sequence>
<reference evidence="7 8" key="1">
    <citation type="journal article" date="2008" name="PLoS ONE">
        <title>Environmental adaptation: genomic analysis of the piezotolerant and psychrotolerant deep-sea iron reducing bacterium Shewanella piezotolerans WP3.</title>
        <authorList>
            <person name="Wang F."/>
            <person name="Wang J."/>
            <person name="Jian H."/>
            <person name="Zhang B."/>
            <person name="Li S."/>
            <person name="Wang F."/>
            <person name="Zeng X."/>
            <person name="Gao L."/>
            <person name="Bartlett D.H."/>
            <person name="Yu J."/>
            <person name="Hu S."/>
            <person name="Xiao X."/>
        </authorList>
    </citation>
    <scope>NUCLEOTIDE SEQUENCE [LARGE SCALE GENOMIC DNA]</scope>
    <source>
        <strain evidence="8">WP3 / JCM 13877</strain>
    </source>
</reference>
<feature type="transmembrane region" description="Helical" evidence="6">
    <location>
        <begin position="238"/>
        <end position="257"/>
    </location>
</feature>
<protein>
    <recommendedName>
        <fullName evidence="6">Probable membrane transporter protein</fullName>
    </recommendedName>
</protein>
<dbReference type="InterPro" id="IPR002781">
    <property type="entry name" value="TM_pro_TauE-like"/>
</dbReference>
<keyword evidence="6" id="KW-1003">Cell membrane</keyword>
<dbReference type="eggNOG" id="COG0730">
    <property type="taxonomic scope" value="Bacteria"/>
</dbReference>
<name>B8CSA2_SHEPW</name>
<evidence type="ECO:0000313" key="8">
    <source>
        <dbReference type="Proteomes" id="UP000000753"/>
    </source>
</evidence>
<evidence type="ECO:0000256" key="4">
    <source>
        <dbReference type="ARBA" id="ARBA00022989"/>
    </source>
</evidence>
<evidence type="ECO:0000256" key="2">
    <source>
        <dbReference type="ARBA" id="ARBA00009142"/>
    </source>
</evidence>
<dbReference type="PANTHER" id="PTHR43701">
    <property type="entry name" value="MEMBRANE TRANSPORTER PROTEIN MJ0441-RELATED"/>
    <property type="match status" value="1"/>
</dbReference>
<comment type="subcellular location">
    <subcellularLocation>
        <location evidence="6">Cell membrane</location>
        <topology evidence="6">Multi-pass membrane protein</topology>
    </subcellularLocation>
    <subcellularLocation>
        <location evidence="1">Membrane</location>
        <topology evidence="1">Multi-pass membrane protein</topology>
    </subcellularLocation>
</comment>
<feature type="transmembrane region" description="Helical" evidence="6">
    <location>
        <begin position="29"/>
        <end position="56"/>
    </location>
</feature>
<dbReference type="PANTHER" id="PTHR43701:SF2">
    <property type="entry name" value="MEMBRANE TRANSPORTER PROTEIN YJNA-RELATED"/>
    <property type="match status" value="1"/>
</dbReference>
<comment type="similarity">
    <text evidence="2 6">Belongs to the 4-toluene sulfonate uptake permease (TSUP) (TC 2.A.102) family.</text>
</comment>
<dbReference type="STRING" id="225849.swp_3708"/>
<dbReference type="GO" id="GO:0005886">
    <property type="term" value="C:plasma membrane"/>
    <property type="evidence" value="ECO:0007669"/>
    <property type="project" value="UniProtKB-SubCell"/>
</dbReference>
<keyword evidence="4 6" id="KW-1133">Transmembrane helix</keyword>
<feature type="transmembrane region" description="Helical" evidence="6">
    <location>
        <begin position="269"/>
        <end position="286"/>
    </location>
</feature>
<evidence type="ECO:0000313" key="7">
    <source>
        <dbReference type="EMBL" id="ACJ30392.1"/>
    </source>
</evidence>
<dbReference type="EMBL" id="CP000472">
    <property type="protein sequence ID" value="ACJ30392.1"/>
    <property type="molecule type" value="Genomic_DNA"/>
</dbReference>
<keyword evidence="8" id="KW-1185">Reference proteome</keyword>
<evidence type="ECO:0000256" key="5">
    <source>
        <dbReference type="ARBA" id="ARBA00023136"/>
    </source>
</evidence>
<dbReference type="InterPro" id="IPR051598">
    <property type="entry name" value="TSUP/Inactive_protease-like"/>
</dbReference>